<evidence type="ECO:0000313" key="9">
    <source>
        <dbReference type="Proteomes" id="UP001500547"/>
    </source>
</evidence>
<feature type="transmembrane region" description="Helical" evidence="6">
    <location>
        <begin position="47"/>
        <end position="67"/>
    </location>
</feature>
<dbReference type="InterPro" id="IPR007345">
    <property type="entry name" value="Polysacch_pyruvyl_Trfase"/>
</dbReference>
<dbReference type="PANTHER" id="PTHR30250:SF11">
    <property type="entry name" value="O-ANTIGEN TRANSPORTER-RELATED"/>
    <property type="match status" value="1"/>
</dbReference>
<organism evidence="8 9">
    <name type="scientific">Viridibacterium curvum</name>
    <dbReference type="NCBI Taxonomy" id="1101404"/>
    <lineage>
        <taxon>Bacteria</taxon>
        <taxon>Pseudomonadati</taxon>
        <taxon>Pseudomonadota</taxon>
        <taxon>Betaproteobacteria</taxon>
        <taxon>Rhodocyclales</taxon>
        <taxon>Rhodocyclaceae</taxon>
        <taxon>Viridibacterium</taxon>
    </lineage>
</organism>
<comment type="subcellular location">
    <subcellularLocation>
        <location evidence="1">Cell membrane</location>
        <topology evidence="1">Multi-pass membrane protein</topology>
    </subcellularLocation>
</comment>
<keyword evidence="3 6" id="KW-0812">Transmembrane</keyword>
<name>A0ABP9QZA4_9RHOO</name>
<dbReference type="EMBL" id="BAABLD010000015">
    <property type="protein sequence ID" value="GAA5169786.1"/>
    <property type="molecule type" value="Genomic_DNA"/>
</dbReference>
<evidence type="ECO:0000256" key="2">
    <source>
        <dbReference type="ARBA" id="ARBA00022475"/>
    </source>
</evidence>
<reference evidence="9" key="1">
    <citation type="journal article" date="2019" name="Int. J. Syst. Evol. Microbiol.">
        <title>The Global Catalogue of Microorganisms (GCM) 10K type strain sequencing project: providing services to taxonomists for standard genome sequencing and annotation.</title>
        <authorList>
            <consortium name="The Broad Institute Genomics Platform"/>
            <consortium name="The Broad Institute Genome Sequencing Center for Infectious Disease"/>
            <person name="Wu L."/>
            <person name="Ma J."/>
        </authorList>
    </citation>
    <scope>NUCLEOTIDE SEQUENCE [LARGE SCALE GENOMIC DNA]</scope>
    <source>
        <strain evidence="9">JCM 18715</strain>
    </source>
</reference>
<evidence type="ECO:0000256" key="6">
    <source>
        <dbReference type="SAM" id="Phobius"/>
    </source>
</evidence>
<protein>
    <recommendedName>
        <fullName evidence="7">Polysaccharide pyruvyl transferase domain-containing protein</fullName>
    </recommendedName>
</protein>
<feature type="domain" description="Polysaccharide pyruvyl transferase" evidence="7">
    <location>
        <begin position="531"/>
        <end position="820"/>
    </location>
</feature>
<feature type="transmembrane region" description="Helical" evidence="6">
    <location>
        <begin position="88"/>
        <end position="111"/>
    </location>
</feature>
<feature type="transmembrane region" description="Helical" evidence="6">
    <location>
        <begin position="155"/>
        <end position="175"/>
    </location>
</feature>
<evidence type="ECO:0000256" key="1">
    <source>
        <dbReference type="ARBA" id="ARBA00004651"/>
    </source>
</evidence>
<feature type="transmembrane region" description="Helical" evidence="6">
    <location>
        <begin position="440"/>
        <end position="461"/>
    </location>
</feature>
<evidence type="ECO:0000256" key="5">
    <source>
        <dbReference type="ARBA" id="ARBA00023136"/>
    </source>
</evidence>
<dbReference type="Pfam" id="PF04230">
    <property type="entry name" value="PS_pyruv_trans"/>
    <property type="match status" value="1"/>
</dbReference>
<keyword evidence="9" id="KW-1185">Reference proteome</keyword>
<proteinExistence type="predicted"/>
<evidence type="ECO:0000313" key="8">
    <source>
        <dbReference type="EMBL" id="GAA5169786.1"/>
    </source>
</evidence>
<gene>
    <name evidence="8" type="ORF">GCM10025770_31780</name>
</gene>
<dbReference type="RefSeq" id="WP_345534091.1">
    <property type="nucleotide sequence ID" value="NZ_BAABLD010000015.1"/>
</dbReference>
<feature type="transmembrane region" description="Helical" evidence="6">
    <location>
        <begin position="411"/>
        <end position="428"/>
    </location>
</feature>
<keyword evidence="2" id="KW-1003">Cell membrane</keyword>
<keyword evidence="5 6" id="KW-0472">Membrane</keyword>
<sequence>MSSRYGSARLRRGLLHFGLGKLVSAGAGFFAMVLVVRALSVADFADYSVLVALVEVFTALAGLGISHGLLRYVPELYVKNYRIALREVVLGGLFLRTVILAAAVLLAWWLSGWSAPLIGLDNAVLAFEVYLLVVLFRVTAHALSQVLESTLHQSIVQLAFSLSALVRLVGMVWLLQGEQVGLLDVIRLEALSDFLAMMVLLVGTLKVVFEHTEEQPAVLADDAGWVRRHLRSVLRFCASGYAQHLAGLPFGGNTNRLVGSHLLDVKPMASFGFAQSLYEYIKRYLPAQLLVGLIRPVVVARYAASGDFAQVARLCDRIVQANLLLQGFIFVALGTAGRELLEAVSAGKYGVEARWTLLALMIVLTLETNRLILEVLAQTVERYALLIPSNLFLSASILPGMALVPLMGAKAMPLCNALALFAANAWVRRRLAAEGYRYETDWRGLTSGGMLIAVCAGAGFLVHQLGLHWLASIALSTSAYMGLGWVLKGRALRELVQDFMHGSEQQERVKRGVVPAGGMEVKIMSMQRVLNYGSFMQAHALRRVIEMQGHRVSFVDFRWGTPRHLGQKVRLDNRWQRLGKLPAILLNPAGHLAKLRFRRNLRRCFAERVWPVLGVSAQPVHDTRCDLLVIGSDEVFNYTQNQSFGYVPELFGHNVAARKVMSYAASAGYASVEDVTDDGMQDEIGSGLAKFFRIAVRDENTFKLVERYAQRTPALVLDPTLIYDFEGEVPPPVLRPGYLLVYAYEGRFSDPAQVATVKAMARREGLRLVSIGAFQPWCDENLALSPFEVLAAFRDARYVVTDTFHGSIFAIKFRKQFVSMLRRQSNLGSNSNKLEFLLRQLGLAARIGENAEDIERLLAVSVDYEAVARAMAPLRAASEAYLREALQACEAALAAEGAAQREGALACP</sequence>
<comment type="caution">
    <text evidence="8">The sequence shown here is derived from an EMBL/GenBank/DDBJ whole genome shotgun (WGS) entry which is preliminary data.</text>
</comment>
<feature type="transmembrane region" description="Helical" evidence="6">
    <location>
        <begin position="123"/>
        <end position="143"/>
    </location>
</feature>
<evidence type="ECO:0000256" key="3">
    <source>
        <dbReference type="ARBA" id="ARBA00022692"/>
    </source>
</evidence>
<dbReference type="InterPro" id="IPR050833">
    <property type="entry name" value="Poly_Biosynth_Transport"/>
</dbReference>
<keyword evidence="4 6" id="KW-1133">Transmembrane helix</keyword>
<evidence type="ECO:0000259" key="7">
    <source>
        <dbReference type="Pfam" id="PF04230"/>
    </source>
</evidence>
<dbReference type="PANTHER" id="PTHR30250">
    <property type="entry name" value="PST FAMILY PREDICTED COLANIC ACID TRANSPORTER"/>
    <property type="match status" value="1"/>
</dbReference>
<evidence type="ECO:0000256" key="4">
    <source>
        <dbReference type="ARBA" id="ARBA00022989"/>
    </source>
</evidence>
<feature type="transmembrane region" description="Helical" evidence="6">
    <location>
        <begin position="21"/>
        <end position="41"/>
    </location>
</feature>
<accession>A0ABP9QZA4</accession>
<dbReference type="Pfam" id="PF01943">
    <property type="entry name" value="Polysacc_synt"/>
    <property type="match status" value="1"/>
</dbReference>
<dbReference type="Proteomes" id="UP001500547">
    <property type="component" value="Unassembled WGS sequence"/>
</dbReference>
<dbReference type="InterPro" id="IPR002797">
    <property type="entry name" value="Polysacc_synth"/>
</dbReference>